<evidence type="ECO:0008006" key="5">
    <source>
        <dbReference type="Google" id="ProtNLM"/>
    </source>
</evidence>
<gene>
    <name evidence="1" type="ORF">RCZ15_21740</name>
    <name evidence="2" type="ORF">RCZ16_05940</name>
</gene>
<dbReference type="AlphaFoldDB" id="A0AAV5B015"/>
<dbReference type="Proteomes" id="UP001208692">
    <property type="component" value="Unassembled WGS sequence"/>
</dbReference>
<protein>
    <recommendedName>
        <fullName evidence="5">SMI1/KNR4 family protein</fullName>
    </recommendedName>
</protein>
<accession>A0AAV5B015</accession>
<name>A0AAV5B015_9FLAO</name>
<evidence type="ECO:0000313" key="1">
    <source>
        <dbReference type="EMBL" id="GJM51201.1"/>
    </source>
</evidence>
<evidence type="ECO:0000313" key="4">
    <source>
        <dbReference type="Proteomes" id="UP001208692"/>
    </source>
</evidence>
<dbReference type="RefSeq" id="WP_264845646.1">
    <property type="nucleotide sequence ID" value="NZ_BPMA01000013.1"/>
</dbReference>
<sequence>MIDDIKIIIDELESQYGEDFNWFIPQNLSVFEVELQREMTKEHPLKHLEMKALACNGRNDDVLFTDNEHFYIVHLTWAGENDSDKGRFPNFFTLERENLKKFLETNFLEN</sequence>
<dbReference type="Proteomes" id="UP001207736">
    <property type="component" value="Unassembled WGS sequence"/>
</dbReference>
<evidence type="ECO:0000313" key="3">
    <source>
        <dbReference type="Proteomes" id="UP001207736"/>
    </source>
</evidence>
<proteinExistence type="predicted"/>
<evidence type="ECO:0000313" key="2">
    <source>
        <dbReference type="EMBL" id="GJM52276.1"/>
    </source>
</evidence>
<reference evidence="1 4" key="1">
    <citation type="submission" date="2021-11" db="EMBL/GenBank/DDBJ databases">
        <title>Draft genome sequence of Capnocytophaga sp. strain KC07075 isolated from cat oral cavity.</title>
        <authorList>
            <person name="Suzuki M."/>
            <person name="Imaoka K."/>
            <person name="Kimura M."/>
            <person name="Morikawa S."/>
            <person name="Maeda K."/>
        </authorList>
    </citation>
    <scope>NUCLEOTIDE SEQUENCE</scope>
    <source>
        <strain evidence="1">KC07075</strain>
        <strain evidence="2 4">KC07079</strain>
    </source>
</reference>
<dbReference type="EMBL" id="BQKB01000010">
    <property type="protein sequence ID" value="GJM52276.1"/>
    <property type="molecule type" value="Genomic_DNA"/>
</dbReference>
<keyword evidence="4" id="KW-1185">Reference proteome</keyword>
<dbReference type="EMBL" id="BQKA01000043">
    <property type="protein sequence ID" value="GJM51201.1"/>
    <property type="molecule type" value="Genomic_DNA"/>
</dbReference>
<organism evidence="1 3">
    <name type="scientific">Capnocytophaga catalasegens</name>
    <dbReference type="NCBI Taxonomy" id="1004260"/>
    <lineage>
        <taxon>Bacteria</taxon>
        <taxon>Pseudomonadati</taxon>
        <taxon>Bacteroidota</taxon>
        <taxon>Flavobacteriia</taxon>
        <taxon>Flavobacteriales</taxon>
        <taxon>Flavobacteriaceae</taxon>
        <taxon>Capnocytophaga</taxon>
    </lineage>
</organism>
<comment type="caution">
    <text evidence="1">The sequence shown here is derived from an EMBL/GenBank/DDBJ whole genome shotgun (WGS) entry which is preliminary data.</text>
</comment>